<keyword evidence="3" id="KW-1185">Reference proteome</keyword>
<evidence type="ECO:0000313" key="2">
    <source>
        <dbReference type="EMBL" id="KAL0574757.1"/>
    </source>
</evidence>
<evidence type="ECO:0000256" key="1">
    <source>
        <dbReference type="SAM" id="MobiDB-lite"/>
    </source>
</evidence>
<feature type="region of interest" description="Disordered" evidence="1">
    <location>
        <begin position="229"/>
        <end position="255"/>
    </location>
</feature>
<name>A0ABR3FHF0_9AGAR</name>
<comment type="caution">
    <text evidence="2">The sequence shown here is derived from an EMBL/GenBank/DDBJ whole genome shotgun (WGS) entry which is preliminary data.</text>
</comment>
<organism evidence="2 3">
    <name type="scientific">Marasmius crinis-equi</name>
    <dbReference type="NCBI Taxonomy" id="585013"/>
    <lineage>
        <taxon>Eukaryota</taxon>
        <taxon>Fungi</taxon>
        <taxon>Dikarya</taxon>
        <taxon>Basidiomycota</taxon>
        <taxon>Agaricomycotina</taxon>
        <taxon>Agaricomycetes</taxon>
        <taxon>Agaricomycetidae</taxon>
        <taxon>Agaricales</taxon>
        <taxon>Marasmiineae</taxon>
        <taxon>Marasmiaceae</taxon>
        <taxon>Marasmius</taxon>
    </lineage>
</organism>
<reference evidence="2 3" key="1">
    <citation type="submission" date="2024-02" db="EMBL/GenBank/DDBJ databases">
        <title>A draft genome for the cacao thread blight pathogen Marasmius crinis-equi.</title>
        <authorList>
            <person name="Cohen S.P."/>
            <person name="Baruah I.K."/>
            <person name="Amoako-Attah I."/>
            <person name="Bukari Y."/>
            <person name="Meinhardt L.W."/>
            <person name="Bailey B.A."/>
        </authorList>
    </citation>
    <scope>NUCLEOTIDE SEQUENCE [LARGE SCALE GENOMIC DNA]</scope>
    <source>
        <strain evidence="2 3">GH-76</strain>
    </source>
</reference>
<gene>
    <name evidence="2" type="ORF">V5O48_007204</name>
</gene>
<feature type="compositionally biased region" description="Polar residues" evidence="1">
    <location>
        <begin position="244"/>
        <end position="255"/>
    </location>
</feature>
<sequence>MTQTVPSSRPTFDDRDFPGALFIPKTDPPSQLKLAEGGGTKYEVTFHDKPVKLPIRNSAALTVFTDPLFPESATVERRVAADSLRSHAQLHHKGWMDFVRRYEGFEGTKSIFLVTGYTKTRSWAAALMCRETGKVNPWSVTFKQPDDQSEPISVSPGAKTSRDSKCRGTTGASTAQQPKRDQTPFIHGLLITRRFTRTRILDTTNDREKLKFSLKNSFNSAFLSGKLRSGRIQSSGGEGHGTGRVQSGEGSQESG</sequence>
<protein>
    <submittedName>
        <fullName evidence="2">Uncharacterized protein</fullName>
    </submittedName>
</protein>
<proteinExistence type="predicted"/>
<feature type="region of interest" description="Disordered" evidence="1">
    <location>
        <begin position="140"/>
        <end position="183"/>
    </location>
</feature>
<evidence type="ECO:0000313" key="3">
    <source>
        <dbReference type="Proteomes" id="UP001465976"/>
    </source>
</evidence>
<accession>A0ABR3FHF0</accession>
<dbReference type="Proteomes" id="UP001465976">
    <property type="component" value="Unassembled WGS sequence"/>
</dbReference>
<dbReference type="EMBL" id="JBAHYK010000368">
    <property type="protein sequence ID" value="KAL0574757.1"/>
    <property type="molecule type" value="Genomic_DNA"/>
</dbReference>